<dbReference type="EMBL" id="BAABBP010000027">
    <property type="protein sequence ID" value="GAA4001253.1"/>
    <property type="molecule type" value="Genomic_DNA"/>
</dbReference>
<dbReference type="RefSeq" id="WP_103045335.1">
    <property type="nucleotide sequence ID" value="NZ_BAABBP010000027.1"/>
</dbReference>
<keyword evidence="6" id="KW-1185">Reference proteome</keyword>
<dbReference type="InterPro" id="IPR039422">
    <property type="entry name" value="MarR/SlyA-like"/>
</dbReference>
<dbReference type="InterPro" id="IPR036388">
    <property type="entry name" value="WH-like_DNA-bd_sf"/>
</dbReference>
<organism evidence="5 6">
    <name type="scientific">Comamonas faecalis</name>
    <dbReference type="NCBI Taxonomy" id="1387849"/>
    <lineage>
        <taxon>Bacteria</taxon>
        <taxon>Pseudomonadati</taxon>
        <taxon>Pseudomonadota</taxon>
        <taxon>Betaproteobacteria</taxon>
        <taxon>Burkholderiales</taxon>
        <taxon>Comamonadaceae</taxon>
        <taxon>Comamonas</taxon>
    </lineage>
</organism>
<keyword evidence="3" id="KW-0804">Transcription</keyword>
<protein>
    <submittedName>
        <fullName evidence="5">Homoprotocatechuate degradation operon regulator HpaR</fullName>
    </submittedName>
</protein>
<dbReference type="InterPro" id="IPR000835">
    <property type="entry name" value="HTH_MarR-typ"/>
</dbReference>
<feature type="domain" description="HTH marR-type" evidence="4">
    <location>
        <begin position="7"/>
        <end position="139"/>
    </location>
</feature>
<dbReference type="InterPro" id="IPR023187">
    <property type="entry name" value="Tscrpt_reg_MarR-type_CS"/>
</dbReference>
<dbReference type="NCBIfam" id="TIGR02337">
    <property type="entry name" value="HpaR"/>
    <property type="match status" value="1"/>
</dbReference>
<evidence type="ECO:0000256" key="1">
    <source>
        <dbReference type="ARBA" id="ARBA00023015"/>
    </source>
</evidence>
<dbReference type="PANTHER" id="PTHR33164">
    <property type="entry name" value="TRANSCRIPTIONAL REGULATOR, MARR FAMILY"/>
    <property type="match status" value="1"/>
</dbReference>
<reference evidence="6" key="1">
    <citation type="journal article" date="2019" name="Int. J. Syst. Evol. Microbiol.">
        <title>The Global Catalogue of Microorganisms (GCM) 10K type strain sequencing project: providing services to taxonomists for standard genome sequencing and annotation.</title>
        <authorList>
            <consortium name="The Broad Institute Genomics Platform"/>
            <consortium name="The Broad Institute Genome Sequencing Center for Infectious Disease"/>
            <person name="Wu L."/>
            <person name="Ma J."/>
        </authorList>
    </citation>
    <scope>NUCLEOTIDE SEQUENCE [LARGE SCALE GENOMIC DNA]</scope>
    <source>
        <strain evidence="6">JCM 17561</strain>
    </source>
</reference>
<evidence type="ECO:0000256" key="3">
    <source>
        <dbReference type="ARBA" id="ARBA00023163"/>
    </source>
</evidence>
<evidence type="ECO:0000313" key="5">
    <source>
        <dbReference type="EMBL" id="GAA4001253.1"/>
    </source>
</evidence>
<keyword evidence="2" id="KW-0238">DNA-binding</keyword>
<gene>
    <name evidence="5" type="primary">hpaR</name>
    <name evidence="5" type="ORF">GCM10022279_26500</name>
</gene>
<keyword evidence="1" id="KW-0805">Transcription regulation</keyword>
<evidence type="ECO:0000313" key="6">
    <source>
        <dbReference type="Proteomes" id="UP001501627"/>
    </source>
</evidence>
<dbReference type="Proteomes" id="UP001501627">
    <property type="component" value="Unassembled WGS sequence"/>
</dbReference>
<dbReference type="PANTHER" id="PTHR33164:SF13">
    <property type="entry name" value="4-HYDROXYPHENYLACETATE CATABOLISM PROTEIN"/>
    <property type="match status" value="1"/>
</dbReference>
<accession>A0ABP7RRL1</accession>
<dbReference type="PROSITE" id="PS50995">
    <property type="entry name" value="HTH_MARR_2"/>
    <property type="match status" value="1"/>
</dbReference>
<dbReference type="PROSITE" id="PS01117">
    <property type="entry name" value="HTH_MARR_1"/>
    <property type="match status" value="1"/>
</dbReference>
<name>A0ABP7RRL1_9BURK</name>
<sequence>MTQEFTHRNLPQLFLRAREELLRHFRPILTHHGLTEQQWRILRTLSEHGQLEPREICEICQILSPSMSGLLSRMEDLGLVTRTRMEEDQRRMWVRPTDKSVALVAAIAPLIEQQYQLLEQAYGKTLINEMYAAMDRFFSAQRQPVASVVLPGRRRSRAATRPSGGV</sequence>
<dbReference type="InterPro" id="IPR012712">
    <property type="entry name" value="HpaR/FarR"/>
</dbReference>
<evidence type="ECO:0000256" key="2">
    <source>
        <dbReference type="ARBA" id="ARBA00023125"/>
    </source>
</evidence>
<dbReference type="Pfam" id="PF12802">
    <property type="entry name" value="MarR_2"/>
    <property type="match status" value="1"/>
</dbReference>
<dbReference type="SMART" id="SM00347">
    <property type="entry name" value="HTH_MARR"/>
    <property type="match status" value="1"/>
</dbReference>
<dbReference type="SUPFAM" id="SSF46785">
    <property type="entry name" value="Winged helix' DNA-binding domain"/>
    <property type="match status" value="1"/>
</dbReference>
<proteinExistence type="predicted"/>
<comment type="caution">
    <text evidence="5">The sequence shown here is derived from an EMBL/GenBank/DDBJ whole genome shotgun (WGS) entry which is preliminary data.</text>
</comment>
<dbReference type="Gene3D" id="1.10.10.10">
    <property type="entry name" value="Winged helix-like DNA-binding domain superfamily/Winged helix DNA-binding domain"/>
    <property type="match status" value="1"/>
</dbReference>
<evidence type="ECO:0000259" key="4">
    <source>
        <dbReference type="PROSITE" id="PS50995"/>
    </source>
</evidence>
<dbReference type="InterPro" id="IPR036390">
    <property type="entry name" value="WH_DNA-bd_sf"/>
</dbReference>